<feature type="domain" description="Protein kinase" evidence="4">
    <location>
        <begin position="836"/>
        <end position="1133"/>
    </location>
</feature>
<feature type="region of interest" description="Disordered" evidence="1">
    <location>
        <begin position="661"/>
        <end position="683"/>
    </location>
</feature>
<evidence type="ECO:0000313" key="6">
    <source>
        <dbReference type="Proteomes" id="UP000747399"/>
    </source>
</evidence>
<evidence type="ECO:0000259" key="4">
    <source>
        <dbReference type="PROSITE" id="PS50011"/>
    </source>
</evidence>
<dbReference type="InterPro" id="IPR008271">
    <property type="entry name" value="Ser/Thr_kinase_AS"/>
</dbReference>
<dbReference type="SMART" id="SM00220">
    <property type="entry name" value="S_TKc"/>
    <property type="match status" value="1"/>
</dbReference>
<dbReference type="Gene3D" id="1.10.510.10">
    <property type="entry name" value="Transferase(Phosphotransferase) domain 1"/>
    <property type="match status" value="1"/>
</dbReference>
<evidence type="ECO:0000256" key="1">
    <source>
        <dbReference type="SAM" id="MobiDB-lite"/>
    </source>
</evidence>
<name>A0A8J4B9L2_9CHLO</name>
<dbReference type="PROSITE" id="PS00108">
    <property type="entry name" value="PROTEIN_KINASE_ST"/>
    <property type="match status" value="1"/>
</dbReference>
<dbReference type="SUPFAM" id="SSF56112">
    <property type="entry name" value="Protein kinase-like (PK-like)"/>
    <property type="match status" value="1"/>
</dbReference>
<feature type="signal peptide" evidence="3">
    <location>
        <begin position="1"/>
        <end position="27"/>
    </location>
</feature>
<feature type="chain" id="PRO_5035231933" description="Protein kinase domain-containing protein" evidence="3">
    <location>
        <begin position="28"/>
        <end position="1151"/>
    </location>
</feature>
<keyword evidence="3" id="KW-0732">Signal</keyword>
<dbReference type="InterPro" id="IPR051681">
    <property type="entry name" value="Ser/Thr_Kinases-Pseudokinases"/>
</dbReference>
<keyword evidence="2" id="KW-1133">Transmembrane helix</keyword>
<comment type="caution">
    <text evidence="5">The sequence shown here is derived from an EMBL/GenBank/DDBJ whole genome shotgun (WGS) entry which is preliminary data.</text>
</comment>
<dbReference type="EMBL" id="BNCO01000025">
    <property type="protein sequence ID" value="GIL56816.1"/>
    <property type="molecule type" value="Genomic_DNA"/>
</dbReference>
<keyword evidence="6" id="KW-1185">Reference proteome</keyword>
<keyword evidence="2" id="KW-0472">Membrane</keyword>
<protein>
    <recommendedName>
        <fullName evidence="4">Protein kinase domain-containing protein</fullName>
    </recommendedName>
</protein>
<sequence>MCSTRLWRLQSFIFVAITLALLRIASPQSISQQLPQEPIAGLQQEALCRTGQDLAFALANPLVEVAVLLEDVTLTDRDFSDAQQHGLVPLQRNFTIRGSKNDRPTVLNLNYLRSKVVLIGRVCFLLRNLFLVNCRRGSATQQPGFDILTVTPDPNGEAAIVQMQDCFIVYRYCFPPYIGIKAFENLTRPHELPGKTEYILPYPSQYTCPNSTTGITVPAARNATSLTDVNAAGSSKPWSDYACFKHVILYVDVAVYGGDMNDDGTPAYNSPKYPVSALNTLALCMDVLQDECIIKYGPLGCLTVTIKPSSSPPPANTQGTEAAVAGGPDANHASSDNPRRRSTIILASTIGGAALLAVAMAVTVAVFVARQLQSRASSAGEPAAARPIDATCISVSSKVSAESTVDCRRGSTSNEFFRSNDTYMASVGFALNLCTALPEKSQLKAPVIAAVAAEGPGADDVAHSVAHAGSGGGALCFGSICAASAEGIDVALLPVTALTPLHPDIDLDVRLDYDGGGSSRGVLQLSSVTLGKGAFGRVVAGTYGGLRVAVKIIDHGLTNQWPGAPLPPPPTAAPGNNAAEDLREMAVNNKEDNHLQEGGGAAGSPVGEVIAADADADADAGATRRPRKLMHVVDAAAPSSSPGNAKFEDLFSPHLRSSAGAAIAGGGEGDEVPTGRPSFGGSCRGPLELSADEVSSGPVVVHLRTTTDCLLAEGNDIGGESYPLGQPRCCYGCGVDKSLEGSGVVDTSNETAAAAAAGVSATAAVALCGALVPPVDDSVAGAGATMLPLPPALPVAAVAANLAVVKCLPALSAASNPAVSASVISPSHTQFSTFSIRDPEIAGAGGGGRTSTKPSDSQAALLPIPKQQHGSRLVGTPAATATAALAPVAVAVEAQAAPPARPAVTKRELTLKQEVEVLARCQHPNVVRLLAACLRPPRFCLVMELMETSLDRLLYSTGRQHKLLPLDTVLHIAIQIAKGLAYLHPTIVHRDLKPGNVLISHSDAPRRLTVKLADFGLSRLRDTVLVTEHPEVGTAPYIAPEAFDVFNNRITDRVDIYALGIILWEMLAGRPPWPGLNIVIIALSVAMYRQRPPLVSVPRNRCPPKLRLLIESCWEHIPERRPAAAEVVKRLVLIQQQFHLSSTTFGTDATT</sequence>
<evidence type="ECO:0000256" key="3">
    <source>
        <dbReference type="SAM" id="SignalP"/>
    </source>
</evidence>
<evidence type="ECO:0000256" key="2">
    <source>
        <dbReference type="SAM" id="Phobius"/>
    </source>
</evidence>
<dbReference type="GO" id="GO:0005524">
    <property type="term" value="F:ATP binding"/>
    <property type="evidence" value="ECO:0007669"/>
    <property type="project" value="InterPro"/>
</dbReference>
<gene>
    <name evidence="5" type="ORF">Vafri_12125</name>
</gene>
<dbReference type="GO" id="GO:0004674">
    <property type="term" value="F:protein serine/threonine kinase activity"/>
    <property type="evidence" value="ECO:0007669"/>
    <property type="project" value="TreeGrafter"/>
</dbReference>
<dbReference type="PANTHER" id="PTHR44329:SF214">
    <property type="entry name" value="PROTEIN KINASE DOMAIN-CONTAINING PROTEIN"/>
    <property type="match status" value="1"/>
</dbReference>
<dbReference type="InterPro" id="IPR011009">
    <property type="entry name" value="Kinase-like_dom_sf"/>
</dbReference>
<dbReference type="Pfam" id="PF00069">
    <property type="entry name" value="Pkinase"/>
    <property type="match status" value="1"/>
</dbReference>
<dbReference type="PANTHER" id="PTHR44329">
    <property type="entry name" value="SERINE/THREONINE-PROTEIN KINASE TNNI3K-RELATED"/>
    <property type="match status" value="1"/>
</dbReference>
<proteinExistence type="predicted"/>
<keyword evidence="2" id="KW-0812">Transmembrane</keyword>
<dbReference type="InterPro" id="IPR000719">
    <property type="entry name" value="Prot_kinase_dom"/>
</dbReference>
<dbReference type="Proteomes" id="UP000747399">
    <property type="component" value="Unassembled WGS sequence"/>
</dbReference>
<feature type="transmembrane region" description="Helical" evidence="2">
    <location>
        <begin position="344"/>
        <end position="369"/>
    </location>
</feature>
<feature type="region of interest" description="Disordered" evidence="1">
    <location>
        <begin position="310"/>
        <end position="338"/>
    </location>
</feature>
<dbReference type="AlphaFoldDB" id="A0A8J4B9L2"/>
<organism evidence="5 6">
    <name type="scientific">Volvox africanus</name>
    <dbReference type="NCBI Taxonomy" id="51714"/>
    <lineage>
        <taxon>Eukaryota</taxon>
        <taxon>Viridiplantae</taxon>
        <taxon>Chlorophyta</taxon>
        <taxon>core chlorophytes</taxon>
        <taxon>Chlorophyceae</taxon>
        <taxon>CS clade</taxon>
        <taxon>Chlamydomonadales</taxon>
        <taxon>Volvocaceae</taxon>
        <taxon>Volvox</taxon>
    </lineage>
</organism>
<dbReference type="PROSITE" id="PS50011">
    <property type="entry name" value="PROTEIN_KINASE_DOM"/>
    <property type="match status" value="1"/>
</dbReference>
<accession>A0A8J4B9L2</accession>
<reference evidence="5" key="1">
    <citation type="journal article" date="2021" name="Proc. Natl. Acad. Sci. U.S.A.">
        <title>Three genomes in the algal genus Volvox reveal the fate of a haploid sex-determining region after a transition to homothallism.</title>
        <authorList>
            <person name="Yamamoto K."/>
            <person name="Hamaji T."/>
            <person name="Kawai-Toyooka H."/>
            <person name="Matsuzaki R."/>
            <person name="Takahashi F."/>
            <person name="Nishimura Y."/>
            <person name="Kawachi M."/>
            <person name="Noguchi H."/>
            <person name="Minakuchi Y."/>
            <person name="Umen J.G."/>
            <person name="Toyoda A."/>
            <person name="Nozaki H."/>
        </authorList>
    </citation>
    <scope>NUCLEOTIDE SEQUENCE</scope>
    <source>
        <strain evidence="5">NIES-3780</strain>
    </source>
</reference>
<evidence type="ECO:0000313" key="5">
    <source>
        <dbReference type="EMBL" id="GIL56816.1"/>
    </source>
</evidence>